<evidence type="ECO:0000256" key="1">
    <source>
        <dbReference type="SAM" id="Phobius"/>
    </source>
</evidence>
<name>A0AAW3U2M6_XANEU</name>
<proteinExistence type="predicted"/>
<dbReference type="AlphaFoldDB" id="A0AAW3U2M6"/>
<protein>
    <submittedName>
        <fullName evidence="2">Uncharacterized protein</fullName>
    </submittedName>
</protein>
<comment type="caution">
    <text evidence="2">The sequence shown here is derived from an EMBL/GenBank/DDBJ whole genome shotgun (WGS) entry which is preliminary data.</text>
</comment>
<organism evidence="2 3">
    <name type="scientific">Xanthomonas euvesicatoria</name>
    <dbReference type="NCBI Taxonomy" id="456327"/>
    <lineage>
        <taxon>Bacteria</taxon>
        <taxon>Pseudomonadati</taxon>
        <taxon>Pseudomonadota</taxon>
        <taxon>Gammaproteobacteria</taxon>
        <taxon>Lysobacterales</taxon>
        <taxon>Lysobacteraceae</taxon>
        <taxon>Xanthomonas</taxon>
    </lineage>
</organism>
<sequence length="112" mass="11923">MRLLLSDADARALAERLGTDVATLHADLCRQSRRKLRSSFVICLVVVLVIAAFGVLSGSVIDLSMLSNFLSELFHGWSTSLSTSHFSHHLGTCLVCIADCGAGSSGGRDSGW</sequence>
<evidence type="ECO:0000313" key="3">
    <source>
        <dbReference type="Proteomes" id="UP000576603"/>
    </source>
</evidence>
<reference evidence="2 3" key="1">
    <citation type="submission" date="2020-08" db="EMBL/GenBank/DDBJ databases">
        <title>Studying the diversity of plant-associated saprophytic bacteria and their role in host health and plant-pathogen interactions.</title>
        <authorList>
            <person name="Potnis N."/>
        </authorList>
    </citation>
    <scope>NUCLEOTIDE SEQUENCE [LARGE SCALE GENOMIC DNA]</scope>
    <source>
        <strain evidence="2 3">CFBP 7922</strain>
    </source>
</reference>
<evidence type="ECO:0000313" key="2">
    <source>
        <dbReference type="EMBL" id="MBB4723403.1"/>
    </source>
</evidence>
<feature type="transmembrane region" description="Helical" evidence="1">
    <location>
        <begin position="40"/>
        <end position="61"/>
    </location>
</feature>
<dbReference type="EMBL" id="JACHNL010000003">
    <property type="protein sequence ID" value="MBB4723403.1"/>
    <property type="molecule type" value="Genomic_DNA"/>
</dbReference>
<accession>A0AAW3U2M6</accession>
<keyword evidence="1" id="KW-1133">Transmembrane helix</keyword>
<gene>
    <name evidence="2" type="ORF">FHY32_001740</name>
</gene>
<keyword evidence="1" id="KW-0472">Membrane</keyword>
<keyword evidence="1" id="KW-0812">Transmembrane</keyword>
<dbReference type="Proteomes" id="UP000576603">
    <property type="component" value="Unassembled WGS sequence"/>
</dbReference>